<accession>A0A080LUJ1</accession>
<evidence type="ECO:0000313" key="2">
    <source>
        <dbReference type="Proteomes" id="UP000020077"/>
    </source>
</evidence>
<sequence length="92" mass="10187">MLRRVEQLAVDYCMPVATLCAFAVAEWVRVQDRQASLSRMAALDMSKRALATLDMSDERLEKVFGSLFERVVKELALSPGALDREPAGEAGK</sequence>
<proteinExistence type="predicted"/>
<name>A0A080LUJ1_9PROT</name>
<organism evidence="1 2">
    <name type="scientific">Candidatus Accumulibacter phosphatis</name>
    <dbReference type="NCBI Taxonomy" id="327160"/>
    <lineage>
        <taxon>Bacteria</taxon>
        <taxon>Pseudomonadati</taxon>
        <taxon>Pseudomonadota</taxon>
        <taxon>Betaproteobacteria</taxon>
        <taxon>Candidatus Accumulibacter</taxon>
    </lineage>
</organism>
<dbReference type="Proteomes" id="UP000020077">
    <property type="component" value="Unassembled WGS sequence"/>
</dbReference>
<reference evidence="1 2" key="1">
    <citation type="submission" date="2014-02" db="EMBL/GenBank/DDBJ databases">
        <title>Expanding our view of genomic diversity in Candidatus Accumulibacter clades.</title>
        <authorList>
            <person name="Skennerton C.T."/>
            <person name="Barr J.J."/>
            <person name="Slater F.R."/>
            <person name="Bond P.L."/>
            <person name="Tyson G.W."/>
        </authorList>
    </citation>
    <scope>NUCLEOTIDE SEQUENCE [LARGE SCALE GENOMIC DNA]</scope>
    <source>
        <strain evidence="2">BA-91</strain>
    </source>
</reference>
<dbReference type="AlphaFoldDB" id="A0A080LUJ1"/>
<protein>
    <submittedName>
        <fullName evidence="1">Uncharacterized protein</fullName>
    </submittedName>
</protein>
<comment type="caution">
    <text evidence="1">The sequence shown here is derived from an EMBL/GenBank/DDBJ whole genome shotgun (WGS) entry which is preliminary data.</text>
</comment>
<gene>
    <name evidence="1" type="ORF">AW09_002545</name>
</gene>
<dbReference type="EMBL" id="JDVG02000412">
    <property type="protein sequence ID" value="KFB72272.1"/>
    <property type="molecule type" value="Genomic_DNA"/>
</dbReference>
<evidence type="ECO:0000313" key="1">
    <source>
        <dbReference type="EMBL" id="KFB72272.1"/>
    </source>
</evidence>